<evidence type="ECO:0000256" key="1">
    <source>
        <dbReference type="SAM" id="SignalP"/>
    </source>
</evidence>
<protein>
    <submittedName>
        <fullName evidence="2">(apollo) hypothetical protein</fullName>
    </submittedName>
</protein>
<dbReference type="AlphaFoldDB" id="A0A8S3WJK8"/>
<evidence type="ECO:0000313" key="3">
    <source>
        <dbReference type="Proteomes" id="UP000691718"/>
    </source>
</evidence>
<dbReference type="EMBL" id="CAJQZP010000478">
    <property type="protein sequence ID" value="CAG4963277.1"/>
    <property type="molecule type" value="Genomic_DNA"/>
</dbReference>
<dbReference type="OrthoDB" id="7643562at2759"/>
<name>A0A8S3WJK8_PARAO</name>
<organism evidence="2 3">
    <name type="scientific">Parnassius apollo</name>
    <name type="common">Apollo butterfly</name>
    <name type="synonym">Papilio apollo</name>
    <dbReference type="NCBI Taxonomy" id="110799"/>
    <lineage>
        <taxon>Eukaryota</taxon>
        <taxon>Metazoa</taxon>
        <taxon>Ecdysozoa</taxon>
        <taxon>Arthropoda</taxon>
        <taxon>Hexapoda</taxon>
        <taxon>Insecta</taxon>
        <taxon>Pterygota</taxon>
        <taxon>Neoptera</taxon>
        <taxon>Endopterygota</taxon>
        <taxon>Lepidoptera</taxon>
        <taxon>Glossata</taxon>
        <taxon>Ditrysia</taxon>
        <taxon>Papilionoidea</taxon>
        <taxon>Papilionidae</taxon>
        <taxon>Parnassiinae</taxon>
        <taxon>Parnassini</taxon>
        <taxon>Parnassius</taxon>
        <taxon>Parnassius</taxon>
    </lineage>
</organism>
<reference evidence="2" key="1">
    <citation type="submission" date="2021-04" db="EMBL/GenBank/DDBJ databases">
        <authorList>
            <person name="Tunstrom K."/>
        </authorList>
    </citation>
    <scope>NUCLEOTIDE SEQUENCE</scope>
</reference>
<sequence>MTTIILYSQILIALLLSINAVLGDGATKSVTNLDEKGNCTCGGFSTDKITSGNEPLLSQAPGLIVKCNEEGEAACKSLCIALANVTKAKGPEILCNRLKDANELKLSAFFKVCDNPWIYANMTADEPLCCDNTKVKPCASTQKETSTVVVDAKTVM</sequence>
<comment type="caution">
    <text evidence="2">The sequence shown here is derived from an EMBL/GenBank/DDBJ whole genome shotgun (WGS) entry which is preliminary data.</text>
</comment>
<keyword evidence="1" id="KW-0732">Signal</keyword>
<keyword evidence="3" id="KW-1185">Reference proteome</keyword>
<feature type="chain" id="PRO_5035849689" evidence="1">
    <location>
        <begin position="26"/>
        <end position="156"/>
    </location>
</feature>
<gene>
    <name evidence="2" type="ORF">PAPOLLO_LOCUS6937</name>
</gene>
<dbReference type="Proteomes" id="UP000691718">
    <property type="component" value="Unassembled WGS sequence"/>
</dbReference>
<evidence type="ECO:0000313" key="2">
    <source>
        <dbReference type="EMBL" id="CAG4963277.1"/>
    </source>
</evidence>
<proteinExistence type="predicted"/>
<feature type="signal peptide" evidence="1">
    <location>
        <begin position="1"/>
        <end position="25"/>
    </location>
</feature>
<accession>A0A8S3WJK8</accession>